<keyword evidence="7" id="KW-1185">Reference proteome</keyword>
<dbReference type="Gene3D" id="3.40.1190.10">
    <property type="entry name" value="Mur-like, catalytic domain"/>
    <property type="match status" value="1"/>
</dbReference>
<dbReference type="SUPFAM" id="SSF56059">
    <property type="entry name" value="Glutathione synthetase ATP-binding domain-like"/>
    <property type="match status" value="1"/>
</dbReference>
<name>A0ABW1L6W0_9BACL</name>
<dbReference type="InterPro" id="IPR051046">
    <property type="entry name" value="MurCDEF_CellWall_CoF430Synth"/>
</dbReference>
<evidence type="ECO:0000259" key="5">
    <source>
        <dbReference type="Pfam" id="PF08245"/>
    </source>
</evidence>
<dbReference type="InterPro" id="IPR036565">
    <property type="entry name" value="Mur-like_cat_sf"/>
</dbReference>
<protein>
    <submittedName>
        <fullName evidence="6">YheC/YheD family protein</fullName>
    </submittedName>
</protein>
<accession>A0ABW1L6W0</accession>
<dbReference type="InterPro" id="IPR013221">
    <property type="entry name" value="Mur_ligase_cen"/>
</dbReference>
<evidence type="ECO:0000256" key="3">
    <source>
        <dbReference type="ARBA" id="ARBA00022840"/>
    </source>
</evidence>
<sequence length="800" mass="91163">MYFTNEEIPTIAITGSNGKTSTREFIASVLETQWNVLKTVGNKNLPISTQQMMAQFDPSKHEAILLELGMGKQGAGEQHCNHFQPNIAVITNIGTAHYGNLGNSFETTAQYKSVLIKNMKADGLLLLNKDDINSQLLDTSTFKGTLVTIGINSNANYNASNVEYLSNGMRFYVEMKGHNEEFFIPTFGEHNIFNALFAISLADKLGFPIEIIREGLKNYQVPIKRLNVYNLRGESILIDDTVNANPQSVKAAIDVLMNIGKDRKKILVLGSMLELGDYTSEGHREIGKYAAEKKIDVIYTFGDLSIDIHKGASEHGFPIEKIKHCKDRNELHHELNSSMEDNSIFLVKGSSLMHMNKTAEYLRNNFLYTMIFNENLKDEVLLNSATLALMKIEQSTMILQYGSFSKTLNIILDDKVNDGEIQLPRHLSNELSIIDLPYEYIVTDNHIQLGPVIGFLVYTRYIEDSKQQLLRLKDYDMIKGLIFMFRPTEIASENNTLTGFYYDPASNDFKQGTFPYPSVVFNRIPLREKRYKQLKKRVGDNIFNYPYRNIDKLSFWDKMKLVPKLKKYLPYTKEFTGVKSLLTIFKKYDSVYLKPVSMAGGNGIIQAKKLDGGFLITDYHGECFHLKSVKELETALKKHLLNRTYIIQQEIESFTSTGEKIDFRIYIQKDYSMKWKLSGIETKIAKSGSVVSNSKYRARIEPGELAISKYYNLSKEETENKINEITNVCIQVLKRMEKKGYLLGDAAVDFILDKSANLYLLEVQLDYAAEIKAFREDDEQRVLPFILTTPFAYAKALAGF</sequence>
<dbReference type="SUPFAM" id="SSF53244">
    <property type="entry name" value="MurD-like peptide ligases, peptide-binding domain"/>
    <property type="match status" value="1"/>
</dbReference>
<evidence type="ECO:0000256" key="1">
    <source>
        <dbReference type="ARBA" id="ARBA00022598"/>
    </source>
</evidence>
<evidence type="ECO:0000259" key="4">
    <source>
        <dbReference type="Pfam" id="PF02875"/>
    </source>
</evidence>
<organism evidence="6 7">
    <name type="scientific">Paenisporosarcina macmurdoensis</name>
    <dbReference type="NCBI Taxonomy" id="212659"/>
    <lineage>
        <taxon>Bacteria</taxon>
        <taxon>Bacillati</taxon>
        <taxon>Bacillota</taxon>
        <taxon>Bacilli</taxon>
        <taxon>Bacillales</taxon>
        <taxon>Caryophanaceae</taxon>
        <taxon>Paenisporosarcina</taxon>
    </lineage>
</organism>
<dbReference type="RefSeq" id="WP_377733257.1">
    <property type="nucleotide sequence ID" value="NZ_JBHSRI010000007.1"/>
</dbReference>
<dbReference type="InterPro" id="IPR036615">
    <property type="entry name" value="Mur_ligase_C_dom_sf"/>
</dbReference>
<keyword evidence="3" id="KW-0067">ATP-binding</keyword>
<dbReference type="PANTHER" id="PTHR43024">
    <property type="entry name" value="UDP-N-ACETYLMURAMOYL-TRIPEPTIDE--D-ALANYL-D-ALANINE LIGASE"/>
    <property type="match status" value="1"/>
</dbReference>
<feature type="domain" description="Mur ligase C-terminal" evidence="4">
    <location>
        <begin position="225"/>
        <end position="350"/>
    </location>
</feature>
<keyword evidence="1" id="KW-0436">Ligase</keyword>
<comment type="caution">
    <text evidence="6">The sequence shown here is derived from an EMBL/GenBank/DDBJ whole genome shotgun (WGS) entry which is preliminary data.</text>
</comment>
<dbReference type="Gene3D" id="3.90.190.20">
    <property type="entry name" value="Mur ligase, C-terminal domain"/>
    <property type="match status" value="1"/>
</dbReference>
<dbReference type="Pfam" id="PF02875">
    <property type="entry name" value="Mur_ligase_C"/>
    <property type="match status" value="1"/>
</dbReference>
<dbReference type="InterPro" id="IPR026838">
    <property type="entry name" value="YheC/D"/>
</dbReference>
<evidence type="ECO:0000313" key="6">
    <source>
        <dbReference type="EMBL" id="MFC6039176.1"/>
    </source>
</evidence>
<dbReference type="Pfam" id="PF14398">
    <property type="entry name" value="ATPgrasp_YheCD"/>
    <property type="match status" value="1"/>
</dbReference>
<reference evidence="7" key="1">
    <citation type="journal article" date="2019" name="Int. J. Syst. Evol. Microbiol.">
        <title>The Global Catalogue of Microorganisms (GCM) 10K type strain sequencing project: providing services to taxonomists for standard genome sequencing and annotation.</title>
        <authorList>
            <consortium name="The Broad Institute Genomics Platform"/>
            <consortium name="The Broad Institute Genome Sequencing Center for Infectious Disease"/>
            <person name="Wu L."/>
            <person name="Ma J."/>
        </authorList>
    </citation>
    <scope>NUCLEOTIDE SEQUENCE [LARGE SCALE GENOMIC DNA]</scope>
    <source>
        <strain evidence="7">CCUG 54527</strain>
    </source>
</reference>
<dbReference type="SUPFAM" id="SSF53623">
    <property type="entry name" value="MurD-like peptide ligases, catalytic domain"/>
    <property type="match status" value="1"/>
</dbReference>
<dbReference type="Pfam" id="PF08245">
    <property type="entry name" value="Mur_ligase_M"/>
    <property type="match status" value="1"/>
</dbReference>
<evidence type="ECO:0000313" key="7">
    <source>
        <dbReference type="Proteomes" id="UP001596170"/>
    </source>
</evidence>
<keyword evidence="2" id="KW-0547">Nucleotide-binding</keyword>
<dbReference type="EMBL" id="JBHSRI010000007">
    <property type="protein sequence ID" value="MFC6039176.1"/>
    <property type="molecule type" value="Genomic_DNA"/>
</dbReference>
<gene>
    <name evidence="6" type="ORF">ACFPYN_06960</name>
</gene>
<dbReference type="Proteomes" id="UP001596170">
    <property type="component" value="Unassembled WGS sequence"/>
</dbReference>
<feature type="domain" description="Mur ligase central" evidence="5">
    <location>
        <begin position="13"/>
        <end position="201"/>
    </location>
</feature>
<dbReference type="PANTHER" id="PTHR43024:SF1">
    <property type="entry name" value="UDP-N-ACETYLMURAMOYL-TRIPEPTIDE--D-ALANYL-D-ALANINE LIGASE"/>
    <property type="match status" value="1"/>
</dbReference>
<proteinExistence type="predicted"/>
<dbReference type="InterPro" id="IPR004101">
    <property type="entry name" value="Mur_ligase_C"/>
</dbReference>
<evidence type="ECO:0000256" key="2">
    <source>
        <dbReference type="ARBA" id="ARBA00022741"/>
    </source>
</evidence>